<comment type="caution">
    <text evidence="9">The sequence shown here is derived from an EMBL/GenBank/DDBJ whole genome shotgun (WGS) entry which is preliminary data.</text>
</comment>
<dbReference type="OrthoDB" id="8717445at2"/>
<sequence>MDKTSSRSGPRYALAGCVMAVVLAAGLLSNGYGLLVERLPLTRHAPDWPGFLDGRVTAEIADTLAKTPLPSGSASLERGASWLAVGDLGPRVRQGCPDWLFLADELEPHAGGDEALRARAREVADLRTRLAARGIELLVATVPDKSRIAAGQRCGVYRPAALERRLREWNGLLQASGVRTVDLELALRKLRVPGFLRTDTHWNEAGAEAAAGAIAAAARSLPSAAETLQPHQAFAITRGQPQPLAGDLIRLAGIDWLPTPLLPALDLEPRTAFAPVTDTAAPASEDDLFGDADLPRVALIGTSYSRNSNFVPFLEAALQTRVVNFARDGGEFAGAAQAYFKSEEFRDTPPRLIVWEIPERSLQRPLDGETAIWKAAAAR</sequence>
<name>A0A4Q7N6X0_9BURK</name>
<keyword evidence="7" id="KW-1133">Transmembrane helix</keyword>
<dbReference type="GO" id="GO:0016740">
    <property type="term" value="F:transferase activity"/>
    <property type="evidence" value="ECO:0007669"/>
    <property type="project" value="UniProtKB-KW"/>
</dbReference>
<evidence type="ECO:0000259" key="8">
    <source>
        <dbReference type="Pfam" id="PF16822"/>
    </source>
</evidence>
<keyword evidence="3 9" id="KW-0808">Transferase</keyword>
<comment type="pathway">
    <text evidence="2">Glycan biosynthesis; alginate biosynthesis.</text>
</comment>
<gene>
    <name evidence="9" type="ORF">EV675_5867</name>
</gene>
<dbReference type="GO" id="GO:0042121">
    <property type="term" value="P:alginic acid biosynthetic process"/>
    <property type="evidence" value="ECO:0007669"/>
    <property type="project" value="UniProtKB-UniPathway"/>
</dbReference>
<dbReference type="Proteomes" id="UP000292445">
    <property type="component" value="Unassembled WGS sequence"/>
</dbReference>
<dbReference type="AlphaFoldDB" id="A0A4Q7N6X0"/>
<accession>A0A4Q7N6X0</accession>
<evidence type="ECO:0000256" key="3">
    <source>
        <dbReference type="ARBA" id="ARBA00022679"/>
    </source>
</evidence>
<evidence type="ECO:0000313" key="10">
    <source>
        <dbReference type="Proteomes" id="UP000292445"/>
    </source>
</evidence>
<keyword evidence="7" id="KW-0472">Membrane</keyword>
<organism evidence="9 10">
    <name type="scientific">Pigmentiphaga kullae</name>
    <dbReference type="NCBI Taxonomy" id="151784"/>
    <lineage>
        <taxon>Bacteria</taxon>
        <taxon>Pseudomonadati</taxon>
        <taxon>Pseudomonadota</taxon>
        <taxon>Betaproteobacteria</taxon>
        <taxon>Burkholderiales</taxon>
        <taxon>Alcaligenaceae</taxon>
        <taxon>Pigmentiphaga</taxon>
    </lineage>
</organism>
<evidence type="ECO:0000256" key="1">
    <source>
        <dbReference type="ARBA" id="ARBA00004418"/>
    </source>
</evidence>
<keyword evidence="6" id="KW-0016">Alginate biosynthesis</keyword>
<proteinExistence type="predicted"/>
<keyword evidence="4" id="KW-0732">Signal</keyword>
<evidence type="ECO:0000256" key="7">
    <source>
        <dbReference type="SAM" id="Phobius"/>
    </source>
</evidence>
<dbReference type="EMBL" id="SGXC01000004">
    <property type="protein sequence ID" value="RZS77139.1"/>
    <property type="molecule type" value="Genomic_DNA"/>
</dbReference>
<dbReference type="Pfam" id="PF16822">
    <property type="entry name" value="ALGX"/>
    <property type="match status" value="1"/>
</dbReference>
<dbReference type="RefSeq" id="WP_130362183.1">
    <property type="nucleotide sequence ID" value="NZ_SGXC01000004.1"/>
</dbReference>
<evidence type="ECO:0000256" key="5">
    <source>
        <dbReference type="ARBA" id="ARBA00022764"/>
    </source>
</evidence>
<reference evidence="9 10" key="1">
    <citation type="submission" date="2019-02" db="EMBL/GenBank/DDBJ databases">
        <title>Genomic Encyclopedia of Type Strains, Phase IV (KMG-IV): sequencing the most valuable type-strain genomes for metagenomic binning, comparative biology and taxonomic classification.</title>
        <authorList>
            <person name="Goeker M."/>
        </authorList>
    </citation>
    <scope>NUCLEOTIDE SEQUENCE [LARGE SCALE GENOMIC DNA]</scope>
    <source>
        <strain evidence="9 10">K24</strain>
    </source>
</reference>
<dbReference type="CDD" id="cd14444">
    <property type="entry name" value="AlgX_N_like_1"/>
    <property type="match status" value="1"/>
</dbReference>
<keyword evidence="5" id="KW-0574">Periplasm</keyword>
<keyword evidence="10" id="KW-1185">Reference proteome</keyword>
<evidence type="ECO:0000256" key="6">
    <source>
        <dbReference type="ARBA" id="ARBA00022841"/>
    </source>
</evidence>
<evidence type="ECO:0000256" key="2">
    <source>
        <dbReference type="ARBA" id="ARBA00005182"/>
    </source>
</evidence>
<evidence type="ECO:0000256" key="4">
    <source>
        <dbReference type="ARBA" id="ARBA00022729"/>
    </source>
</evidence>
<dbReference type="UniPathway" id="UPA00286"/>
<dbReference type="InterPro" id="IPR031811">
    <property type="entry name" value="ALGX/ALGJ_SGNH-like"/>
</dbReference>
<evidence type="ECO:0000313" key="9">
    <source>
        <dbReference type="EMBL" id="RZS77139.1"/>
    </source>
</evidence>
<feature type="domain" description="AlgX/AlgJ SGNH hydrolase-like" evidence="8">
    <location>
        <begin position="92"/>
        <end position="359"/>
    </location>
</feature>
<keyword evidence="7" id="KW-0812">Transmembrane</keyword>
<feature type="transmembrane region" description="Helical" evidence="7">
    <location>
        <begin position="12"/>
        <end position="35"/>
    </location>
</feature>
<comment type="subcellular location">
    <subcellularLocation>
        <location evidence="1">Periplasm</location>
    </subcellularLocation>
</comment>
<dbReference type="GO" id="GO:0042597">
    <property type="term" value="C:periplasmic space"/>
    <property type="evidence" value="ECO:0007669"/>
    <property type="project" value="UniProtKB-SubCell"/>
</dbReference>
<protein>
    <submittedName>
        <fullName evidence="9">Alginate O-acetyltransferase complex protein AlgJ</fullName>
    </submittedName>
</protein>